<dbReference type="InterPro" id="IPR039519">
    <property type="entry name" value="YokE-like_PH"/>
</dbReference>
<dbReference type="OrthoDB" id="954918at2"/>
<keyword evidence="3" id="KW-1185">Reference proteome</keyword>
<name>A0A6N4SRK3_CYTH3</name>
<dbReference type="Proteomes" id="UP000001822">
    <property type="component" value="Chromosome"/>
</dbReference>
<proteinExistence type="predicted"/>
<dbReference type="RefSeq" id="WP_011585025.1">
    <property type="nucleotide sequence ID" value="NC_008255.1"/>
</dbReference>
<evidence type="ECO:0000313" key="3">
    <source>
        <dbReference type="Proteomes" id="UP000001822"/>
    </source>
</evidence>
<feature type="domain" description="YokE-like PH" evidence="1">
    <location>
        <begin position="32"/>
        <end position="119"/>
    </location>
</feature>
<protein>
    <recommendedName>
        <fullName evidence="1">YokE-like PH domain-containing protein</fullName>
    </recommendedName>
</protein>
<sequence>MKLEEKINTRLTQLGYVPQTAAIAFDIFLKSLKPDETILYFLEGSIKSTLGFIVTTDQRVYYVGIDKHGTPFIESIKYEDITGISVRESLLPSTEITVHTKSIFNNIIVKGCDSHSAAEYKELIDLLTNRPKD</sequence>
<dbReference type="KEGG" id="chu:CHU_1640"/>
<gene>
    <name evidence="2" type="ordered locus">CHU_1640</name>
</gene>
<accession>A0A6N4SRK3</accession>
<dbReference type="Pfam" id="PF14470">
    <property type="entry name" value="bPH_3"/>
    <property type="match status" value="1"/>
</dbReference>
<reference evidence="2 3" key="1">
    <citation type="journal article" date="2007" name="Appl. Environ. Microbiol.">
        <title>Genome sequence of the cellulolytic gliding bacterium Cytophaga hutchinsonii.</title>
        <authorList>
            <person name="Xie G."/>
            <person name="Bruce D.C."/>
            <person name="Challacombe J.F."/>
            <person name="Chertkov O."/>
            <person name="Detter J.C."/>
            <person name="Gilna P."/>
            <person name="Han C.S."/>
            <person name="Lucas S."/>
            <person name="Misra M."/>
            <person name="Myers G.L."/>
            <person name="Richardson P."/>
            <person name="Tapia R."/>
            <person name="Thayer N."/>
            <person name="Thompson L.S."/>
            <person name="Brettin T.S."/>
            <person name="Henrissat B."/>
            <person name="Wilson D.B."/>
            <person name="McBride M.J."/>
        </authorList>
    </citation>
    <scope>NUCLEOTIDE SEQUENCE [LARGE SCALE GENOMIC DNA]</scope>
    <source>
        <strain evidence="3">ATCC 33406 / DSM 1761 / CIP 103989 / NBRC 15051 / NCIMB 9469 / D465</strain>
    </source>
</reference>
<evidence type="ECO:0000259" key="1">
    <source>
        <dbReference type="Pfam" id="PF14470"/>
    </source>
</evidence>
<dbReference type="EMBL" id="CP000383">
    <property type="protein sequence ID" value="ABG58909.1"/>
    <property type="molecule type" value="Genomic_DNA"/>
</dbReference>
<evidence type="ECO:0000313" key="2">
    <source>
        <dbReference type="EMBL" id="ABG58909.1"/>
    </source>
</evidence>
<organism evidence="2 3">
    <name type="scientific">Cytophaga hutchinsonii (strain ATCC 33406 / DSM 1761 / CIP 103989 / NBRC 15051 / NCIMB 9469 / D465)</name>
    <dbReference type="NCBI Taxonomy" id="269798"/>
    <lineage>
        <taxon>Bacteria</taxon>
        <taxon>Pseudomonadati</taxon>
        <taxon>Bacteroidota</taxon>
        <taxon>Cytophagia</taxon>
        <taxon>Cytophagales</taxon>
        <taxon>Cytophagaceae</taxon>
        <taxon>Cytophaga</taxon>
    </lineage>
</organism>
<dbReference type="AlphaFoldDB" id="A0A6N4SRK3"/>